<dbReference type="InterPro" id="IPR036086">
    <property type="entry name" value="ParB/Sulfiredoxin_sf"/>
</dbReference>
<dbReference type="OrthoDB" id="9816381at2"/>
<dbReference type="InterPro" id="IPR050336">
    <property type="entry name" value="Chromosome_partition/occlusion"/>
</dbReference>
<dbReference type="EMBL" id="VLLA01000002">
    <property type="protein sequence ID" value="TWI75197.1"/>
    <property type="molecule type" value="Genomic_DNA"/>
</dbReference>
<feature type="region of interest" description="Disordered" evidence="1">
    <location>
        <begin position="120"/>
        <end position="153"/>
    </location>
</feature>
<comment type="caution">
    <text evidence="3">The sequence shown here is derived from an EMBL/GenBank/DDBJ whole genome shotgun (WGS) entry which is preliminary data.</text>
</comment>
<dbReference type="Pfam" id="PF02195">
    <property type="entry name" value="ParB_N"/>
    <property type="match status" value="1"/>
</dbReference>
<gene>
    <name evidence="3" type="ORF">IQ16_01492</name>
</gene>
<sequence length="173" mass="18647">MPKAESLSIDKIRVPTKSRKTLDPGLVQTIAESILEIGQQVPISVRPEDDQFVLVDGLHRLEACKALGEMSVIAVAVAAESPQHRKLLSDSTELEAERNKMARLKQLRLEREAAAAVAAAPAKPGFNRQPERSTGAKPAASSTRTARTAATLVPGTKTLSQWIAQQKSDGGRY</sequence>
<dbReference type="RefSeq" id="WP_018647521.1">
    <property type="nucleotide sequence ID" value="NZ_VLLA01000002.1"/>
</dbReference>
<protein>
    <submittedName>
        <fullName evidence="3">ParB-like nuclease family protein</fullName>
    </submittedName>
</protein>
<evidence type="ECO:0000259" key="2">
    <source>
        <dbReference type="SMART" id="SM00470"/>
    </source>
</evidence>
<name>A0A562S1N7_9BRAD</name>
<reference evidence="3 4" key="1">
    <citation type="journal article" date="2015" name="Stand. Genomic Sci.">
        <title>Genomic Encyclopedia of Bacterial and Archaeal Type Strains, Phase III: the genomes of soil and plant-associated and newly described type strains.</title>
        <authorList>
            <person name="Whitman W.B."/>
            <person name="Woyke T."/>
            <person name="Klenk H.P."/>
            <person name="Zhou Y."/>
            <person name="Lilburn T.G."/>
            <person name="Beck B.J."/>
            <person name="De Vos P."/>
            <person name="Vandamme P."/>
            <person name="Eisen J.A."/>
            <person name="Garrity G."/>
            <person name="Hugenholtz P."/>
            <person name="Kyrpides N.C."/>
        </authorList>
    </citation>
    <scope>NUCLEOTIDE SEQUENCE [LARGE SCALE GENOMIC DNA]</scope>
    <source>
        <strain evidence="3 4">CGMCC 1.10948</strain>
    </source>
</reference>
<dbReference type="GO" id="GO:0005694">
    <property type="term" value="C:chromosome"/>
    <property type="evidence" value="ECO:0007669"/>
    <property type="project" value="TreeGrafter"/>
</dbReference>
<dbReference type="AlphaFoldDB" id="A0A562S1N7"/>
<dbReference type="SUPFAM" id="SSF110849">
    <property type="entry name" value="ParB/Sulfiredoxin"/>
    <property type="match status" value="1"/>
</dbReference>
<dbReference type="GO" id="GO:0007059">
    <property type="term" value="P:chromosome segregation"/>
    <property type="evidence" value="ECO:0007669"/>
    <property type="project" value="TreeGrafter"/>
</dbReference>
<dbReference type="SMART" id="SM00470">
    <property type="entry name" value="ParB"/>
    <property type="match status" value="1"/>
</dbReference>
<feature type="domain" description="ParB-like N-terminal" evidence="2">
    <location>
        <begin position="5"/>
        <end position="91"/>
    </location>
</feature>
<dbReference type="Gene3D" id="3.90.1530.30">
    <property type="match status" value="1"/>
</dbReference>
<dbReference type="PANTHER" id="PTHR33375">
    <property type="entry name" value="CHROMOSOME-PARTITIONING PROTEIN PARB-RELATED"/>
    <property type="match status" value="1"/>
</dbReference>
<evidence type="ECO:0000313" key="4">
    <source>
        <dbReference type="Proteomes" id="UP000316291"/>
    </source>
</evidence>
<accession>A0A562S1N7</accession>
<proteinExistence type="predicted"/>
<dbReference type="PANTHER" id="PTHR33375:SF1">
    <property type="entry name" value="CHROMOSOME-PARTITIONING PROTEIN PARB-RELATED"/>
    <property type="match status" value="1"/>
</dbReference>
<organism evidence="3 4">
    <name type="scientific">Bradyrhizobium huanghuaihaiense</name>
    <dbReference type="NCBI Taxonomy" id="990078"/>
    <lineage>
        <taxon>Bacteria</taxon>
        <taxon>Pseudomonadati</taxon>
        <taxon>Pseudomonadota</taxon>
        <taxon>Alphaproteobacteria</taxon>
        <taxon>Hyphomicrobiales</taxon>
        <taxon>Nitrobacteraceae</taxon>
        <taxon>Bradyrhizobium</taxon>
    </lineage>
</organism>
<dbReference type="InterPro" id="IPR003115">
    <property type="entry name" value="ParB_N"/>
</dbReference>
<evidence type="ECO:0000313" key="3">
    <source>
        <dbReference type="EMBL" id="TWI75197.1"/>
    </source>
</evidence>
<keyword evidence="4" id="KW-1185">Reference proteome</keyword>
<feature type="compositionally biased region" description="Low complexity" evidence="1">
    <location>
        <begin position="139"/>
        <end position="151"/>
    </location>
</feature>
<dbReference type="Proteomes" id="UP000316291">
    <property type="component" value="Unassembled WGS sequence"/>
</dbReference>
<evidence type="ECO:0000256" key="1">
    <source>
        <dbReference type="SAM" id="MobiDB-lite"/>
    </source>
</evidence>